<dbReference type="Gramene" id="OE9A060697T1">
    <property type="protein sequence ID" value="OE9A060697C1"/>
    <property type="gene ID" value="OE9A060697"/>
</dbReference>
<evidence type="ECO:0000313" key="4">
    <source>
        <dbReference type="EMBL" id="CAA2996095.1"/>
    </source>
</evidence>
<evidence type="ECO:0000313" key="5">
    <source>
        <dbReference type="Proteomes" id="UP000594638"/>
    </source>
</evidence>
<evidence type="ECO:0000259" key="2">
    <source>
        <dbReference type="Pfam" id="PF13020"/>
    </source>
</evidence>
<reference evidence="4 5" key="1">
    <citation type="submission" date="2019-12" db="EMBL/GenBank/DDBJ databases">
        <authorList>
            <person name="Alioto T."/>
            <person name="Alioto T."/>
            <person name="Gomez Garrido J."/>
        </authorList>
    </citation>
    <scope>NUCLEOTIDE SEQUENCE [LARGE SCALE GENOMIC DNA]</scope>
</reference>
<protein>
    <recommendedName>
        <fullName evidence="6">Protein NO VEIN C-terminal domain-containing protein</fullName>
    </recommendedName>
</protein>
<dbReference type="NCBIfam" id="NF047352">
    <property type="entry name" value="P_loop_sacsin"/>
    <property type="match status" value="1"/>
</dbReference>
<accession>A0A8S0SWI1</accession>
<keyword evidence="5" id="KW-1185">Reference proteome</keyword>
<dbReference type="GO" id="GO:0009793">
    <property type="term" value="P:embryo development ending in seed dormancy"/>
    <property type="evidence" value="ECO:0007669"/>
    <property type="project" value="TreeGrafter"/>
</dbReference>
<dbReference type="EMBL" id="CACTIH010005516">
    <property type="protein sequence ID" value="CAA2996095.1"/>
    <property type="molecule type" value="Genomic_DNA"/>
</dbReference>
<dbReference type="InterPro" id="IPR024975">
    <property type="entry name" value="NOV_C"/>
</dbReference>
<dbReference type="Pfam" id="PF25794">
    <property type="entry name" value="SACS"/>
    <property type="match status" value="1"/>
</dbReference>
<feature type="domain" description="Sacsin/Nov" evidence="3">
    <location>
        <begin position="1192"/>
        <end position="1285"/>
    </location>
</feature>
<feature type="region of interest" description="Disordered" evidence="1">
    <location>
        <begin position="1"/>
        <end position="28"/>
    </location>
</feature>
<dbReference type="Proteomes" id="UP000594638">
    <property type="component" value="Unassembled WGS sequence"/>
</dbReference>
<dbReference type="InterPro" id="IPR058210">
    <property type="entry name" value="SACS/Nov_dom"/>
</dbReference>
<dbReference type="PANTHER" id="PTHR32387:SF0">
    <property type="entry name" value="PROTEIN NO VEIN"/>
    <property type="match status" value="1"/>
</dbReference>
<evidence type="ECO:0008006" key="6">
    <source>
        <dbReference type="Google" id="ProtNLM"/>
    </source>
</evidence>
<dbReference type="Pfam" id="PF13020">
    <property type="entry name" value="NOV_C"/>
    <property type="match status" value="1"/>
</dbReference>
<evidence type="ECO:0000256" key="1">
    <source>
        <dbReference type="SAM" id="MobiDB-lite"/>
    </source>
</evidence>
<dbReference type="GO" id="GO:0048364">
    <property type="term" value="P:root development"/>
    <property type="evidence" value="ECO:0007669"/>
    <property type="project" value="TreeGrafter"/>
</dbReference>
<proteinExistence type="predicted"/>
<dbReference type="OrthoDB" id="1262810at2759"/>
<feature type="compositionally biased region" description="Polar residues" evidence="1">
    <location>
        <begin position="393"/>
        <end position="403"/>
    </location>
</feature>
<dbReference type="InterPro" id="IPR052957">
    <property type="entry name" value="Auxin_embryo_med"/>
</dbReference>
<feature type="domain" description="Protein NO VEIN C-terminal" evidence="2">
    <location>
        <begin position="2629"/>
        <end position="2714"/>
    </location>
</feature>
<dbReference type="GO" id="GO:0005634">
    <property type="term" value="C:nucleus"/>
    <property type="evidence" value="ECO:0007669"/>
    <property type="project" value="TreeGrafter"/>
</dbReference>
<dbReference type="SUPFAM" id="SSF55874">
    <property type="entry name" value="ATPase domain of HSP90 chaperone/DNA topoisomerase II/histidine kinase"/>
    <property type="match status" value="1"/>
</dbReference>
<sequence>MYGQHPLLQPGAGGGRGRGVAPPTQQGQYLNPNIFSNPNLFHLQQTPNLLPHLNPFLQNPSNFQFEQNPSNFPPIPQIPTNSFPILQIPNTYCSTVSPNNNNNTRSKNYNKFPQQQHPQDKLHNEAIERVDRAVVKARGDLLASKENVSAWKVSQGALLMVKADSWESLGFQMQQVPTLNHLLVTEGKVNAFIHCFVAVRRITSLYDLDVAICKSEGIEQFEELELGPLVRHPLAMHYFSVSSDVAEVHRITSEEIISYLFEFMDTQKRKLKVDAFLDFIAKKQSVSNREKLCVRIQNLRTYATHIQQARQSEDRALEKCLEKMKKESAKGGRKRPLFSAQKKQMDDHFGSISQRIKLFSSKNKKFCGKHIRFVSSSSEDDVSVDSECEDNQNENNSPSNCSTLLPNLRADRVSSCPYPSAAEEMTRLGLKSAVDGSSCAPSDSVRCSDDIESSQRKRKSENISFKASSPQKLLKREKFDTDIKRKSFSNQGTNDYLLANDSLRMFITTWKEACRGNSVDEVLERMLLTYNTRKKKKVKALFTSYPCVGLLNVAVTSMKFGMWDNMYDTFQAFSQQDFAGSISENSADCISIDVEQAEKDSSISGQITLKHEHGVTAEDMVKKLSGYFDEDITSNENPSREKKFLFFRKLSQCESWLTKQYSVKKFEFLGYGEYYMFLEKHMHLLPRTLQKCLIGDTNENPLEARLQALQLDVLLSQASNSLWENETVSLQKVSELLTRQFPLVSLKLVKNDLTVNIGHGAQENKGNLTSKCLLFSAPLLKPRSVRDPLSQNEKKMPETFGSEMYVPKEGIFGTVRTKDAIEVLLRAPMLADLDLWSHWDHVFAPSLGPIVEWLLNEVNNKELLFLATKDGKIIRVDHSATIDSFLKVFIEGSSFETAVQLLSLYVLYGGEQHVPLSLLKCHARQAFEVITNNLMEMELQEDKNPFVHKKPFCNQHVCDKSSSSNLTINLQKNKNAMNKVVPVASRFILDCLSYFPLEFCSSAADILLDGLQYFVKDASSAILTACEQIEKRLMLHEVGISLGIVEWVNDYHTFHSSVATETLSSGSSFLSVPNSEYNTGSNIMQDILNQEPSALGEILDSSVVDRPDGCAKLVHSIADSAEGSVDGLAVNPKQRFSVHENHIDHDPASVIESIRREEFGLDHNLSVTENKMLEKQHARLGRALHCLSQELYSQDSHFLLELVQNADDNIYPENVEPTLTFILQETGIIVLNNEKGFSANNIRALCDVGNSTKKGQNAGYIGKKGIGFKSVFRVTDAPEIHSNGFHLKFDITEGQIGFVLPTIVPPCNIDLYTRLASGDTDELNRNSWNTCIVLPFRLNLSEGISMNNILSMFSDLHPSLLLFLHRLQCIKFRNTLDDSLIVMRKEVISDGIIKVAIGNEKMTWLVASQKLQAHVIRPDVQTTEISIAFTLQETVDRELVPILNQQPVFAFLPLRTYGLKFILQGDFILPSSREEVDGNSPWNQWLLSEFPGLFVGAERSFCDLPCFEESPGKAVAAFMSYIPLLGEVHGFFASLPRMILSKLRLSNCLLLEGDEKEWVPPCRVLRNWTDQARSLLPDNLLHEHLGLGYLNKDIVLSDTLAVALGVEDYGPKILLKVIISLCCSNNGLKSMGFSWLSSCLSAIYVLSSHSSGQSPSSRGTGSDITYELRKAPFIPLSSGKYGTVEEGTIWFHSDVASLGINDESVFKVFPKLYDRLRIVSPNLISAAASVENSSSDTSIVENVTRLLYRVGVQQLSDHEIVKVHILPALSGGGSGLVQEELMTEYLSFVMFHLQSGCTTCSSERGDIVSELRDKALILTNYGYKRLSEVPIHFSRTFGNPVDVNQLITGLDVKWHEIDAAYLTHPITKLLSGGMLKWRNFLLEIGVTDFVKIVQVEKCISGMPHDAMKTTMWNGDAFSTRSEAKNWESEELFHLLSKLSSRGNQEKCKYFLEVLDTLWDDYFSDKVSGYCIDSTGESKPFKSSLICVLQDASWMVSSIDNELHFPKDLFHDCIAVNSVLGVSGPYAIPKVRSRKLVDDIGLKTQVTLDDALSILKLWRRPDISFKASVSQMSDFYTFIWKEMSTSKQKIVEELHSGPFIFVPCASDSSREDAIPGAFLSPQEVYWYDSTGSMDQMELNDQDRVSDIASSLRKMLRNFYPNLHDFFVNECGVDEIPPFLSYLEILLQLSTIALPHQAAKTVFQVFLQWGDAIKSGSMSLEDVEYLQDSLLKKEYAVLPTRQDKWVSLHPSFGLVCWCDDDDLGREFKHLEGVNFLYFGEFPDEEHAMLQAKILIIMNRLGIPALSKIVTREAIYYGPADCSFIFSLVNWALPYAQRYILNAHPDKFFQLKQSNFEDLRRLQIVAVEKLFCRNVMKCEITSKKRYECSCLLQDNILYCSQESDSHSIFMELSRLLYDGTPELHFANFLHMITTMTESGSTEEQIEFFILNSQKVPKLPPDELEWSLSVENNATLVENSVSKRTEEQNPTVFQRRPGINSNWPPADWKTAPGFDSACRTFGFNTSAGSSLQQTTKRDGVTENLEKSVVEVGSESIIDSDPIVIIPAASPDAEISESQFNLASNTNDSDMNVALDSVDLVDNLNFGSSNSIERDHLYVNAANAQQALFTGRLGESVAFKYFTEKVDGMSVKWVNKANETGLPYDITIGGDENREYIEVKATKSARKNWFVISMREWQFAVEKGESFSIAHVILSGNKMAKITVYKNPARLCKLGNLRLAMVVPK</sequence>
<dbReference type="GO" id="GO:0010305">
    <property type="term" value="P:leaf vascular tissue pattern formation"/>
    <property type="evidence" value="ECO:0007669"/>
    <property type="project" value="TreeGrafter"/>
</dbReference>
<name>A0A8S0SWI1_OLEEU</name>
<evidence type="ECO:0000259" key="3">
    <source>
        <dbReference type="Pfam" id="PF25794"/>
    </source>
</evidence>
<gene>
    <name evidence="4" type="ORF">OLEA9_A060697</name>
</gene>
<comment type="caution">
    <text evidence="4">The sequence shown here is derived from an EMBL/GenBank/DDBJ whole genome shotgun (WGS) entry which is preliminary data.</text>
</comment>
<dbReference type="InterPro" id="IPR036890">
    <property type="entry name" value="HATPase_C_sf"/>
</dbReference>
<feature type="region of interest" description="Disordered" evidence="1">
    <location>
        <begin position="382"/>
        <end position="403"/>
    </location>
</feature>
<organism evidence="4 5">
    <name type="scientific">Olea europaea subsp. europaea</name>
    <dbReference type="NCBI Taxonomy" id="158383"/>
    <lineage>
        <taxon>Eukaryota</taxon>
        <taxon>Viridiplantae</taxon>
        <taxon>Streptophyta</taxon>
        <taxon>Embryophyta</taxon>
        <taxon>Tracheophyta</taxon>
        <taxon>Spermatophyta</taxon>
        <taxon>Magnoliopsida</taxon>
        <taxon>eudicotyledons</taxon>
        <taxon>Gunneridae</taxon>
        <taxon>Pentapetalae</taxon>
        <taxon>asterids</taxon>
        <taxon>lamiids</taxon>
        <taxon>Lamiales</taxon>
        <taxon>Oleaceae</taxon>
        <taxon>Oleeae</taxon>
        <taxon>Olea</taxon>
    </lineage>
</organism>
<dbReference type="PANTHER" id="PTHR32387">
    <property type="entry name" value="WU:FJ29H11"/>
    <property type="match status" value="1"/>
</dbReference>
<dbReference type="Gene3D" id="3.30.565.10">
    <property type="entry name" value="Histidine kinase-like ATPase, C-terminal domain"/>
    <property type="match status" value="1"/>
</dbReference>
<feature type="compositionally biased region" description="Acidic residues" evidence="1">
    <location>
        <begin position="382"/>
        <end position="392"/>
    </location>
</feature>